<accession>A0A1I5T6S5</accession>
<name>A0A1I5T6S5_9SPHN</name>
<keyword evidence="3" id="KW-0255">Endonuclease</keyword>
<dbReference type="OrthoDB" id="9807941at2"/>
<dbReference type="AlphaFoldDB" id="A0A1I5T6S5"/>
<dbReference type="GO" id="GO:0004519">
    <property type="term" value="F:endonuclease activity"/>
    <property type="evidence" value="ECO:0007669"/>
    <property type="project" value="UniProtKB-KW"/>
</dbReference>
<keyword evidence="3" id="KW-0378">Hydrolase</keyword>
<feature type="compositionally biased region" description="Low complexity" evidence="1">
    <location>
        <begin position="113"/>
        <end position="123"/>
    </location>
</feature>
<reference evidence="3 4" key="1">
    <citation type="submission" date="2016-10" db="EMBL/GenBank/DDBJ databases">
        <authorList>
            <person name="de Groot N.N."/>
        </authorList>
    </citation>
    <scope>NUCLEOTIDE SEQUENCE [LARGE SCALE GENOMIC DNA]</scope>
    <source>
        <strain evidence="3 4">CGMCC 1.9113</strain>
    </source>
</reference>
<dbReference type="EMBL" id="FOXP01000007">
    <property type="protein sequence ID" value="SFP78739.1"/>
    <property type="molecule type" value="Genomic_DNA"/>
</dbReference>
<gene>
    <name evidence="3" type="ORF">SAMN04488241_10791</name>
</gene>
<sequence length="218" mass="22107">MNDTSAVSQSGASLLPDGIGTLTAVHLVIVALVAIAAIAIILVGIRRKRARGRAEHEMTRNAEQAGVPVPSAEPRRVPEPAASPPPPPPREEAIVPPAAPMPLADEPIAAAAPLDASPASEASPPEPSPSPTPAAGDAPGDQPVTLLKGLGPKVSAALAAHGITRVGQIAALTEAEAAALDAELGAFRGRMARDRWIEQARFLAAGDRAGFEAAFGKL</sequence>
<keyword evidence="3" id="KW-0540">Nuclease</keyword>
<evidence type="ECO:0000256" key="2">
    <source>
        <dbReference type="SAM" id="Phobius"/>
    </source>
</evidence>
<protein>
    <submittedName>
        <fullName evidence="3">Predicted 5' DNA nuclease, flap endonuclease-1-like, helix-3-turn-helix (H3TH) domain</fullName>
    </submittedName>
</protein>
<feature type="transmembrane region" description="Helical" evidence="2">
    <location>
        <begin position="24"/>
        <end position="45"/>
    </location>
</feature>
<dbReference type="Gene3D" id="1.10.150.20">
    <property type="entry name" value="5' to 3' exonuclease, C-terminal subdomain"/>
    <property type="match status" value="1"/>
</dbReference>
<keyword evidence="2" id="KW-1133">Transmembrane helix</keyword>
<keyword evidence="2" id="KW-0472">Membrane</keyword>
<feature type="region of interest" description="Disordered" evidence="1">
    <location>
        <begin position="53"/>
        <end position="97"/>
    </location>
</feature>
<proteinExistence type="predicted"/>
<evidence type="ECO:0000313" key="3">
    <source>
        <dbReference type="EMBL" id="SFP78739.1"/>
    </source>
</evidence>
<organism evidence="3 4">
    <name type="scientific">Sphingomonas rubra</name>
    <dbReference type="NCBI Taxonomy" id="634430"/>
    <lineage>
        <taxon>Bacteria</taxon>
        <taxon>Pseudomonadati</taxon>
        <taxon>Pseudomonadota</taxon>
        <taxon>Alphaproteobacteria</taxon>
        <taxon>Sphingomonadales</taxon>
        <taxon>Sphingomonadaceae</taxon>
        <taxon>Sphingomonas</taxon>
    </lineage>
</organism>
<dbReference type="STRING" id="634430.SAMN04488241_10791"/>
<evidence type="ECO:0000256" key="1">
    <source>
        <dbReference type="SAM" id="MobiDB-lite"/>
    </source>
</evidence>
<keyword evidence="4" id="KW-1185">Reference proteome</keyword>
<evidence type="ECO:0000313" key="4">
    <source>
        <dbReference type="Proteomes" id="UP000199586"/>
    </source>
</evidence>
<feature type="region of interest" description="Disordered" evidence="1">
    <location>
        <begin position="113"/>
        <end position="147"/>
    </location>
</feature>
<keyword evidence="2" id="KW-0812">Transmembrane</keyword>
<dbReference type="RefSeq" id="WP_093333508.1">
    <property type="nucleotide sequence ID" value="NZ_FOXP01000007.1"/>
</dbReference>
<dbReference type="Proteomes" id="UP000199586">
    <property type="component" value="Unassembled WGS sequence"/>
</dbReference>